<dbReference type="InterPro" id="IPR002347">
    <property type="entry name" value="SDR_fam"/>
</dbReference>
<name>A0ABY8GE11_EDWIC</name>
<keyword evidence="4" id="KW-1185">Reference proteome</keyword>
<sequence length="250" mass="26749">MSRFAGKVAIVSGGAQGIGKAIVCGLLQEGAEAVVIADWQPAEALAAAQATLGERVLTVPTDVSRQQDVAQLIALTLERYGHIDLLFNNAGICRYNLFLEESEQNWETTFNVNVKGMFLLGQAVARAMVERGTRGAIVNTASIACELVSPTTAAYAASKGAVMQLTRVMALELAQHGIRVNAFGPGATRTDMTAQSRANPQRRAMFMSKLVDQRYGEPDEIAAVALFLASDEASFINGAIYYVDGGYRVQ</sequence>
<evidence type="ECO:0000256" key="1">
    <source>
        <dbReference type="ARBA" id="ARBA00006484"/>
    </source>
</evidence>
<dbReference type="PANTHER" id="PTHR24321">
    <property type="entry name" value="DEHYDROGENASES, SHORT CHAIN"/>
    <property type="match status" value="1"/>
</dbReference>
<dbReference type="EMBL" id="CP092014">
    <property type="protein sequence ID" value="WFN95644.1"/>
    <property type="molecule type" value="Genomic_DNA"/>
</dbReference>
<accession>A0ABY8GE11</accession>
<dbReference type="InterPro" id="IPR020904">
    <property type="entry name" value="Sc_DH/Rdtase_CS"/>
</dbReference>
<dbReference type="InterPro" id="IPR036291">
    <property type="entry name" value="NAD(P)-bd_dom_sf"/>
</dbReference>
<dbReference type="SUPFAM" id="SSF51735">
    <property type="entry name" value="NAD(P)-binding Rossmann-fold domains"/>
    <property type="match status" value="1"/>
</dbReference>
<evidence type="ECO:0000256" key="2">
    <source>
        <dbReference type="ARBA" id="ARBA00023002"/>
    </source>
</evidence>
<dbReference type="Gene3D" id="3.40.50.720">
    <property type="entry name" value="NAD(P)-binding Rossmann-like Domain"/>
    <property type="match status" value="1"/>
</dbReference>
<organism evidence="3 4">
    <name type="scientific">Edwardsiella ictaluri</name>
    <dbReference type="NCBI Taxonomy" id="67780"/>
    <lineage>
        <taxon>Bacteria</taxon>
        <taxon>Pseudomonadati</taxon>
        <taxon>Pseudomonadota</taxon>
        <taxon>Gammaproteobacteria</taxon>
        <taxon>Enterobacterales</taxon>
        <taxon>Hafniaceae</taxon>
        <taxon>Edwardsiella</taxon>
    </lineage>
</organism>
<dbReference type="GeneID" id="69538084"/>
<dbReference type="CDD" id="cd05233">
    <property type="entry name" value="SDR_c"/>
    <property type="match status" value="1"/>
</dbReference>
<gene>
    <name evidence="3" type="ORF">MAY91_11995</name>
</gene>
<reference evidence="3 4" key="1">
    <citation type="submission" date="2022-02" db="EMBL/GenBank/DDBJ databases">
        <title>Phenotypic, genotypic and serological characterization of Edwardsiella ictaluri from catfish and ornamental fish species.</title>
        <authorList>
            <person name="Rose D."/>
            <person name="Tekedar H.C."/>
            <person name="Waldbieser G.C."/>
            <person name="Aarattuthodi S."/>
            <person name="Griffin M.J."/>
        </authorList>
    </citation>
    <scope>NUCLEOTIDE SEQUENCE [LARGE SCALE GENOMIC DNA]</scope>
    <source>
        <strain evidence="3 4">13 TAL-140 K3</strain>
    </source>
</reference>
<dbReference type="RefSeq" id="WP_015870442.1">
    <property type="nucleotide sequence ID" value="NZ_AP028097.1"/>
</dbReference>
<dbReference type="PANTHER" id="PTHR24321:SF8">
    <property type="entry name" value="ESTRADIOL 17-BETA-DEHYDROGENASE 8-RELATED"/>
    <property type="match status" value="1"/>
</dbReference>
<dbReference type="PRINTS" id="PR00081">
    <property type="entry name" value="GDHRDH"/>
</dbReference>
<dbReference type="NCBIfam" id="NF005559">
    <property type="entry name" value="PRK07231.1"/>
    <property type="match status" value="1"/>
</dbReference>
<evidence type="ECO:0000313" key="3">
    <source>
        <dbReference type="EMBL" id="WFN95644.1"/>
    </source>
</evidence>
<dbReference type="PRINTS" id="PR00080">
    <property type="entry name" value="SDRFAMILY"/>
</dbReference>
<dbReference type="Proteomes" id="UP001222680">
    <property type="component" value="Chromosome"/>
</dbReference>
<keyword evidence="2" id="KW-0560">Oxidoreductase</keyword>
<protein>
    <submittedName>
        <fullName evidence="3">SDR family oxidoreductase</fullName>
    </submittedName>
</protein>
<proteinExistence type="inferred from homology"/>
<dbReference type="PROSITE" id="PS00061">
    <property type="entry name" value="ADH_SHORT"/>
    <property type="match status" value="1"/>
</dbReference>
<evidence type="ECO:0000313" key="4">
    <source>
        <dbReference type="Proteomes" id="UP001222680"/>
    </source>
</evidence>
<comment type="similarity">
    <text evidence="1">Belongs to the short-chain dehydrogenases/reductases (SDR) family.</text>
</comment>
<dbReference type="Pfam" id="PF13561">
    <property type="entry name" value="adh_short_C2"/>
    <property type="match status" value="1"/>
</dbReference>